<evidence type="ECO:0000259" key="1">
    <source>
        <dbReference type="PROSITE" id="PS50943"/>
    </source>
</evidence>
<sequence>MAQRTTPTERQRRLGGELRKLRTAAGLSAECAAGLLGVDRSRISNMEAGLRPISPERLRTLACNCDCRDEAYIDALVAMAQPGRGWWEKYRGTLPAGLLDIAEFEWHAMRMRTAHTVHIPGLLQTGDHARTIFRVGVPPMPEHEIALRVALRMERQQVLDGEGPCEYVGIVHEAALRMQFGGRVIALAQLEHLIAMSERDNVTLRVIPFEAGEFPGAGQTVVYAEGAVPQLDAVQVDSTHGPEFLYLETQLTKYRSQMDGMARVSLCPKDSRDFIHAIARQL</sequence>
<dbReference type="RefSeq" id="WP_127152803.1">
    <property type="nucleotide sequence ID" value="NZ_CP029042.1"/>
</dbReference>
<accession>A0A3S9YG24</accession>
<dbReference type="SMART" id="SM00530">
    <property type="entry name" value="HTH_XRE"/>
    <property type="match status" value="1"/>
</dbReference>
<dbReference type="Proteomes" id="UP000275579">
    <property type="component" value="Chromosome"/>
</dbReference>
<dbReference type="InterPro" id="IPR001387">
    <property type="entry name" value="Cro/C1-type_HTH"/>
</dbReference>
<gene>
    <name evidence="2" type="ORF">DDE74_25605</name>
</gene>
<dbReference type="CDD" id="cd00093">
    <property type="entry name" value="HTH_XRE"/>
    <property type="match status" value="1"/>
</dbReference>
<dbReference type="InterPro" id="IPR010982">
    <property type="entry name" value="Lambda_DNA-bd_dom_sf"/>
</dbReference>
<proteinExistence type="predicted"/>
<name>A0A3S9YG24_9ACTN</name>
<dbReference type="Pfam" id="PF19054">
    <property type="entry name" value="DUF5753"/>
    <property type="match status" value="1"/>
</dbReference>
<dbReference type="AlphaFoldDB" id="A0A3S9YG24"/>
<feature type="domain" description="HTH cro/C1-type" evidence="1">
    <location>
        <begin position="18"/>
        <end position="73"/>
    </location>
</feature>
<evidence type="ECO:0000313" key="2">
    <source>
        <dbReference type="EMBL" id="AZS73865.1"/>
    </source>
</evidence>
<dbReference type="SUPFAM" id="SSF47413">
    <property type="entry name" value="lambda repressor-like DNA-binding domains"/>
    <property type="match status" value="1"/>
</dbReference>
<dbReference type="InterPro" id="IPR043917">
    <property type="entry name" value="DUF5753"/>
</dbReference>
<organism evidence="2 3">
    <name type="scientific">Streptomyces lydicus</name>
    <dbReference type="NCBI Taxonomy" id="47763"/>
    <lineage>
        <taxon>Bacteria</taxon>
        <taxon>Bacillati</taxon>
        <taxon>Actinomycetota</taxon>
        <taxon>Actinomycetes</taxon>
        <taxon>Kitasatosporales</taxon>
        <taxon>Streptomycetaceae</taxon>
        <taxon>Streptomyces</taxon>
    </lineage>
</organism>
<dbReference type="Pfam" id="PF13560">
    <property type="entry name" value="HTH_31"/>
    <property type="match status" value="1"/>
</dbReference>
<evidence type="ECO:0000313" key="3">
    <source>
        <dbReference type="Proteomes" id="UP000275579"/>
    </source>
</evidence>
<dbReference type="Gene3D" id="1.10.260.40">
    <property type="entry name" value="lambda repressor-like DNA-binding domains"/>
    <property type="match status" value="1"/>
</dbReference>
<dbReference type="EMBL" id="CP029042">
    <property type="protein sequence ID" value="AZS73865.1"/>
    <property type="molecule type" value="Genomic_DNA"/>
</dbReference>
<protein>
    <submittedName>
        <fullName evidence="2">Transcriptional regulator</fullName>
    </submittedName>
</protein>
<dbReference type="PROSITE" id="PS50943">
    <property type="entry name" value="HTH_CROC1"/>
    <property type="match status" value="1"/>
</dbReference>
<dbReference type="GO" id="GO:0003677">
    <property type="term" value="F:DNA binding"/>
    <property type="evidence" value="ECO:0007669"/>
    <property type="project" value="InterPro"/>
</dbReference>
<reference evidence="2 3" key="1">
    <citation type="submission" date="2018-04" db="EMBL/GenBank/DDBJ databases">
        <title>Complete genome sequences of Streptomyces lydicus strain WYEC and characterization of antagonistic properties of biological control agents.</title>
        <authorList>
            <person name="Mariita R.M."/>
            <person name="Sello J.K."/>
        </authorList>
    </citation>
    <scope>NUCLEOTIDE SEQUENCE [LARGE SCALE GENOMIC DNA]</scope>
    <source>
        <strain evidence="2 3">WYEC 108</strain>
    </source>
</reference>